<sequence>MARMLSVWSPTWPVATWRRRNPCVAPVEVFPTPFALLTTERAVRRLYAVDAGAAALGLYPGQKATDAGALCPELVTAEADPEGDLEALQALADWCVRFSPAVAVDAPDGLILDITGVSHLWQGEAAMLDDLLARLAANGVPARGAIADTAGAAWALARYGPDRTIAPVGGQLPLLAGLPIAGLRLDETAAAQLPRLGLTRIGRLIDLPRGQLARRFGAHVMLRLDQALGQAEEALTYRRPPSPWWGRVAFAEPISVLDDLVRAAQDVAEKLCARMALEGQGARRFVFTYHRLDGAAPAQEVRLSLAGRDTKRLVKLLAPKLEAIDPGFGIEVVTLTAHEVEPLSGRQGQLEGAKNGYGAAAREETLAPLVDRLTNRLGENRVWRAEPRASHVPEQAVATRPALSVVSGTAWDPDRPRPLRLFRRPEPITVIAKLPDDPPRTFTWRGRPHRVSRAEGPERIAEEWWGRPIGEVTPMALRDYYRVEDEAGGRYWLFREGLYVDGEPMPRWWLHGLFA</sequence>
<dbReference type="PANTHER" id="PTHR35369:SF2">
    <property type="entry name" value="BLR3025 PROTEIN"/>
    <property type="match status" value="1"/>
</dbReference>
<keyword evidence="4" id="KW-1185">Reference proteome</keyword>
<dbReference type="CDD" id="cd03468">
    <property type="entry name" value="PolY_like"/>
    <property type="match status" value="1"/>
</dbReference>
<gene>
    <name evidence="3" type="ORF">QO010_004262</name>
</gene>
<dbReference type="Proteomes" id="UP001228905">
    <property type="component" value="Unassembled WGS sequence"/>
</dbReference>
<evidence type="ECO:0000313" key="3">
    <source>
        <dbReference type="EMBL" id="MDQ0466469.1"/>
    </source>
</evidence>
<accession>A0ABU0IZJ9</accession>
<dbReference type="InterPro" id="IPR043502">
    <property type="entry name" value="DNA/RNA_pol_sf"/>
</dbReference>
<reference evidence="3 4" key="1">
    <citation type="submission" date="2023-07" db="EMBL/GenBank/DDBJ databases">
        <title>Genomic Encyclopedia of Type Strains, Phase IV (KMG-IV): sequencing the most valuable type-strain genomes for metagenomic binning, comparative biology and taxonomic classification.</title>
        <authorList>
            <person name="Goeker M."/>
        </authorList>
    </citation>
    <scope>NUCLEOTIDE SEQUENCE [LARGE SCALE GENOMIC DNA]</scope>
    <source>
        <strain evidence="3 4">DSM 18695</strain>
    </source>
</reference>
<dbReference type="InterPro" id="IPR001126">
    <property type="entry name" value="UmuC"/>
</dbReference>
<keyword evidence="1" id="KW-0227">DNA damage</keyword>
<dbReference type="Pfam" id="PF00817">
    <property type="entry name" value="IMS"/>
    <property type="match status" value="1"/>
</dbReference>
<dbReference type="SUPFAM" id="SSF56672">
    <property type="entry name" value="DNA/RNA polymerases"/>
    <property type="match status" value="1"/>
</dbReference>
<feature type="domain" description="UmuC" evidence="2">
    <location>
        <begin position="33"/>
        <end position="155"/>
    </location>
</feature>
<dbReference type="RefSeq" id="WP_370873833.1">
    <property type="nucleotide sequence ID" value="NZ_JAUSVS010000011.1"/>
</dbReference>
<protein>
    <submittedName>
        <fullName evidence="3">Protein ImuB</fullName>
    </submittedName>
</protein>
<dbReference type="PANTHER" id="PTHR35369">
    <property type="entry name" value="BLR3025 PROTEIN-RELATED"/>
    <property type="match status" value="1"/>
</dbReference>
<name>A0ABU0IZJ9_9CAUL</name>
<evidence type="ECO:0000313" key="4">
    <source>
        <dbReference type="Proteomes" id="UP001228905"/>
    </source>
</evidence>
<dbReference type="EMBL" id="JAUSVS010000011">
    <property type="protein sequence ID" value="MDQ0466469.1"/>
    <property type="molecule type" value="Genomic_DNA"/>
</dbReference>
<dbReference type="InterPro" id="IPR050356">
    <property type="entry name" value="SulA_CellDiv_inhibitor"/>
</dbReference>
<evidence type="ECO:0000259" key="2">
    <source>
        <dbReference type="Pfam" id="PF00817"/>
    </source>
</evidence>
<evidence type="ECO:0000256" key="1">
    <source>
        <dbReference type="ARBA" id="ARBA00022763"/>
    </source>
</evidence>
<comment type="caution">
    <text evidence="3">The sequence shown here is derived from an EMBL/GenBank/DDBJ whole genome shotgun (WGS) entry which is preliminary data.</text>
</comment>
<proteinExistence type="predicted"/>
<organism evidence="3 4">
    <name type="scientific">Caulobacter ginsengisoli</name>
    <dbReference type="NCBI Taxonomy" id="400775"/>
    <lineage>
        <taxon>Bacteria</taxon>
        <taxon>Pseudomonadati</taxon>
        <taxon>Pseudomonadota</taxon>
        <taxon>Alphaproteobacteria</taxon>
        <taxon>Caulobacterales</taxon>
        <taxon>Caulobacteraceae</taxon>
        <taxon>Caulobacter</taxon>
    </lineage>
</organism>